<dbReference type="WBParaSite" id="ACAC_0000840201-mRNA-1">
    <property type="protein sequence ID" value="ACAC_0000840201-mRNA-1"/>
    <property type="gene ID" value="ACAC_0000840201"/>
</dbReference>
<evidence type="ECO:0000256" key="3">
    <source>
        <dbReference type="ARBA" id="ARBA00041533"/>
    </source>
</evidence>
<dbReference type="Gene3D" id="1.10.287.110">
    <property type="entry name" value="DnaJ domain"/>
    <property type="match status" value="1"/>
</dbReference>
<keyword evidence="7" id="KW-0812">Transmembrane</keyword>
<accession>A0A0K0DCR4</accession>
<dbReference type="Pfam" id="PF00226">
    <property type="entry name" value="DnaJ"/>
    <property type="match status" value="1"/>
</dbReference>
<feature type="region of interest" description="Disordered" evidence="6">
    <location>
        <begin position="415"/>
        <end position="455"/>
    </location>
</feature>
<comment type="function">
    <text evidence="4">Co-chaperone for Hsp70 protein HSPA5/BiP that acts as a key repressor of the ERN1/IRE1-mediated unfolded protein response (UPR). J domain-containing co-chaperones stimulate the ATPase activity of Hsp70 proteins and are required for efficient substrate recognition by Hsp70 proteins. In the unstressed endoplasmic reticulum, interacts with the luminal region of ERN1/IRE1 and selectively recruits HSPA5/BiP: HSPA5/BiP disrupts the dimerization of the active ERN1/IRE1 luminal region, thereby inactivating ERN1/IRE1. Also involved in endoplasmic reticulum-associated degradation (ERAD) of misfolded proteins. Required for survival of B-cell progenitors and normal antibody production.</text>
</comment>
<dbReference type="PRINTS" id="PR00625">
    <property type="entry name" value="JDOMAIN"/>
</dbReference>
<evidence type="ECO:0000256" key="1">
    <source>
        <dbReference type="ARBA" id="ARBA00023186"/>
    </source>
</evidence>
<dbReference type="Proteomes" id="UP000035642">
    <property type="component" value="Unassembled WGS sequence"/>
</dbReference>
<proteinExistence type="predicted"/>
<keyword evidence="7" id="KW-1133">Transmembrane helix</keyword>
<dbReference type="SMART" id="SM00271">
    <property type="entry name" value="DnaJ"/>
    <property type="match status" value="1"/>
</dbReference>
<name>A0A0K0DCR4_ANGCA</name>
<sequence>MTSYLIILACMSKSSIEDSDGDMKEAYDCLRNPKRRAAYDDQVVSTAGYLKEATHLKLKMNTIIDLNRARDAAYSGPRGEIPQSSGHFRDPEKEYYQEKHNNRMLVVLATVFAAAVLEPWPRESVRDKFHTLDYMKFESEYYFYFDPFRLFKRSFMITCPSQNGIKVCRGLYSIQKLRQISSKSSLKDYYQILGLKRDATQRQIKAAYYELSKKYHPDVAGQDAGAQAKFIEITEAYECLKDPGKRRIYDSEGDYGRKQNEDFFKSRDSWEYSNRRPENSFHSRPFVRQDYERVCFFGEILILRLVVCDFFMEIIWKEFNRMRNERESYDARMRREGEKLWEEFIKERATREHEFRTRYGAPGPFRYTWRWTIKNPTAHWNLVLLSRIFIAYMVCLVVVTVFQVLLSPLFHANTSSKSNRGHDVTEEQPEEGNEATQFHYMNQPPPDYGSAWSDVISKPYPHSEIVDSRSAHDNLTSPRT</sequence>
<evidence type="ECO:0000259" key="8">
    <source>
        <dbReference type="PROSITE" id="PS50076"/>
    </source>
</evidence>
<reference evidence="10" key="2">
    <citation type="submission" date="2017-02" db="UniProtKB">
        <authorList>
            <consortium name="WormBaseParasite"/>
        </authorList>
    </citation>
    <scope>IDENTIFICATION</scope>
</reference>
<evidence type="ECO:0000313" key="10">
    <source>
        <dbReference type="WBParaSite" id="ACAC_0000840201-mRNA-1"/>
    </source>
</evidence>
<dbReference type="GO" id="GO:0051787">
    <property type="term" value="F:misfolded protein binding"/>
    <property type="evidence" value="ECO:0007669"/>
    <property type="project" value="TreeGrafter"/>
</dbReference>
<dbReference type="SUPFAM" id="SSF46565">
    <property type="entry name" value="Chaperone J-domain"/>
    <property type="match status" value="1"/>
</dbReference>
<dbReference type="InterPro" id="IPR036869">
    <property type="entry name" value="J_dom_sf"/>
</dbReference>
<evidence type="ECO:0000256" key="7">
    <source>
        <dbReference type="SAM" id="Phobius"/>
    </source>
</evidence>
<dbReference type="GO" id="GO:0036503">
    <property type="term" value="P:ERAD pathway"/>
    <property type="evidence" value="ECO:0007669"/>
    <property type="project" value="TreeGrafter"/>
</dbReference>
<evidence type="ECO:0000256" key="4">
    <source>
        <dbReference type="ARBA" id="ARBA00045428"/>
    </source>
</evidence>
<dbReference type="PANTHER" id="PTHR44360:SF1">
    <property type="entry name" value="DNAJ HOMOLOG SUBFAMILY B MEMBER 9"/>
    <property type="match status" value="1"/>
</dbReference>
<dbReference type="CDD" id="cd06257">
    <property type="entry name" value="DnaJ"/>
    <property type="match status" value="1"/>
</dbReference>
<keyword evidence="9" id="KW-1185">Reference proteome</keyword>
<feature type="domain" description="J" evidence="8">
    <location>
        <begin position="188"/>
        <end position="253"/>
    </location>
</feature>
<dbReference type="InterPro" id="IPR051948">
    <property type="entry name" value="Hsp70_co-chaperone_J-domain"/>
</dbReference>
<dbReference type="InterPro" id="IPR018253">
    <property type="entry name" value="DnaJ_domain_CS"/>
</dbReference>
<evidence type="ECO:0000256" key="5">
    <source>
        <dbReference type="ARBA" id="ARBA00046365"/>
    </source>
</evidence>
<dbReference type="GO" id="GO:0005783">
    <property type="term" value="C:endoplasmic reticulum"/>
    <property type="evidence" value="ECO:0007669"/>
    <property type="project" value="TreeGrafter"/>
</dbReference>
<organism evidence="9 10">
    <name type="scientific">Angiostrongylus cantonensis</name>
    <name type="common">Rat lungworm</name>
    <dbReference type="NCBI Taxonomy" id="6313"/>
    <lineage>
        <taxon>Eukaryota</taxon>
        <taxon>Metazoa</taxon>
        <taxon>Ecdysozoa</taxon>
        <taxon>Nematoda</taxon>
        <taxon>Chromadorea</taxon>
        <taxon>Rhabditida</taxon>
        <taxon>Rhabditina</taxon>
        <taxon>Rhabditomorpha</taxon>
        <taxon>Strongyloidea</taxon>
        <taxon>Metastrongylidae</taxon>
        <taxon>Angiostrongylus</taxon>
    </lineage>
</organism>
<dbReference type="InterPro" id="IPR001623">
    <property type="entry name" value="DnaJ_domain"/>
</dbReference>
<keyword evidence="1" id="KW-0143">Chaperone</keyword>
<protein>
    <recommendedName>
        <fullName evidence="2">DnaJ homolog subfamily B member 9</fullName>
    </recommendedName>
    <alternativeName>
        <fullName evidence="3">Endoplasmic reticulum DNA J domain-containing protein 4</fullName>
    </alternativeName>
</protein>
<reference evidence="9" key="1">
    <citation type="submission" date="2012-09" db="EMBL/GenBank/DDBJ databases">
        <authorList>
            <person name="Martin A.A."/>
        </authorList>
    </citation>
    <scope>NUCLEOTIDE SEQUENCE</scope>
</reference>
<dbReference type="PROSITE" id="PS50076">
    <property type="entry name" value="DNAJ_2"/>
    <property type="match status" value="1"/>
</dbReference>
<evidence type="ECO:0000256" key="6">
    <source>
        <dbReference type="SAM" id="MobiDB-lite"/>
    </source>
</evidence>
<feature type="transmembrane region" description="Helical" evidence="7">
    <location>
        <begin position="389"/>
        <end position="410"/>
    </location>
</feature>
<dbReference type="GO" id="GO:0051087">
    <property type="term" value="F:protein-folding chaperone binding"/>
    <property type="evidence" value="ECO:0007669"/>
    <property type="project" value="TreeGrafter"/>
</dbReference>
<dbReference type="AlphaFoldDB" id="A0A0K0DCR4"/>
<keyword evidence="7" id="KW-0472">Membrane</keyword>
<dbReference type="STRING" id="6313.A0A0K0DCR4"/>
<dbReference type="PROSITE" id="PS00636">
    <property type="entry name" value="DNAJ_1"/>
    <property type="match status" value="1"/>
</dbReference>
<comment type="subunit">
    <text evidence="5">Interacts with HSPA5/BiP; interaction is direct. Interacts with ERN1/IRE1 (via the luminal region). Interacts with DERL1.</text>
</comment>
<dbReference type="PANTHER" id="PTHR44360">
    <property type="entry name" value="DNAJ HOMOLOG SUBFAMILY B MEMBER 9"/>
    <property type="match status" value="1"/>
</dbReference>
<evidence type="ECO:0000313" key="9">
    <source>
        <dbReference type="Proteomes" id="UP000035642"/>
    </source>
</evidence>
<evidence type="ECO:0000256" key="2">
    <source>
        <dbReference type="ARBA" id="ARBA00040158"/>
    </source>
</evidence>